<keyword evidence="1 2" id="KW-0732">Signal</keyword>
<protein>
    <submittedName>
        <fullName evidence="5">Bifunctional metallophosphatase/5'-nucleotidase</fullName>
    </submittedName>
</protein>
<dbReference type="InterPro" id="IPR006179">
    <property type="entry name" value="5_nucleotidase/apyrase"/>
</dbReference>
<dbReference type="Gene3D" id="3.90.780.10">
    <property type="entry name" value="5'-Nucleotidase, C-terminal domain"/>
    <property type="match status" value="1"/>
</dbReference>
<dbReference type="KEGG" id="nmes:H9L09_08590"/>
<dbReference type="GO" id="GO:0030288">
    <property type="term" value="C:outer membrane-bounded periplasmic space"/>
    <property type="evidence" value="ECO:0007669"/>
    <property type="project" value="TreeGrafter"/>
</dbReference>
<dbReference type="PANTHER" id="PTHR11575:SF24">
    <property type="entry name" value="5'-NUCLEOTIDASE"/>
    <property type="match status" value="1"/>
</dbReference>
<accession>A0A7G9RFJ4</accession>
<feature type="chain" id="PRO_5029035361" evidence="2">
    <location>
        <begin position="35"/>
        <end position="637"/>
    </location>
</feature>
<organism evidence="5 6">
    <name type="scientific">Nocardioides mesophilus</name>
    <dbReference type="NCBI Taxonomy" id="433659"/>
    <lineage>
        <taxon>Bacteria</taxon>
        <taxon>Bacillati</taxon>
        <taxon>Actinomycetota</taxon>
        <taxon>Actinomycetes</taxon>
        <taxon>Propionibacteriales</taxon>
        <taxon>Nocardioidaceae</taxon>
        <taxon>Nocardioides</taxon>
    </lineage>
</organism>
<name>A0A7G9RFJ4_9ACTN</name>
<keyword evidence="6" id="KW-1185">Reference proteome</keyword>
<reference evidence="5 6" key="1">
    <citation type="submission" date="2020-08" db="EMBL/GenBank/DDBJ databases">
        <title>Genome sequence of Nocardioides mesophilus KACC 16243T.</title>
        <authorList>
            <person name="Hyun D.-W."/>
            <person name="Bae J.-W."/>
        </authorList>
    </citation>
    <scope>NUCLEOTIDE SEQUENCE [LARGE SCALE GENOMIC DNA]</scope>
    <source>
        <strain evidence="5 6">KACC 16243</strain>
    </source>
</reference>
<dbReference type="GO" id="GO:0009166">
    <property type="term" value="P:nucleotide catabolic process"/>
    <property type="evidence" value="ECO:0007669"/>
    <property type="project" value="InterPro"/>
</dbReference>
<dbReference type="Gene3D" id="3.60.21.10">
    <property type="match status" value="1"/>
</dbReference>
<feature type="domain" description="5'-Nucleotidase C-terminal" evidence="4">
    <location>
        <begin position="434"/>
        <end position="598"/>
    </location>
</feature>
<dbReference type="RefSeq" id="WP_187580209.1">
    <property type="nucleotide sequence ID" value="NZ_CP060713.1"/>
</dbReference>
<dbReference type="PANTHER" id="PTHR11575">
    <property type="entry name" value="5'-NUCLEOTIDASE-RELATED"/>
    <property type="match status" value="1"/>
</dbReference>
<dbReference type="GO" id="GO:0008768">
    <property type="term" value="F:UDP-sugar diphosphatase activity"/>
    <property type="evidence" value="ECO:0007669"/>
    <property type="project" value="TreeGrafter"/>
</dbReference>
<dbReference type="InterPro" id="IPR029052">
    <property type="entry name" value="Metallo-depent_PP-like"/>
</dbReference>
<dbReference type="SUPFAM" id="SSF56300">
    <property type="entry name" value="Metallo-dependent phosphatases"/>
    <property type="match status" value="1"/>
</dbReference>
<evidence type="ECO:0000313" key="5">
    <source>
        <dbReference type="EMBL" id="QNN54369.1"/>
    </source>
</evidence>
<dbReference type="InterPro" id="IPR036907">
    <property type="entry name" value="5'-Nucleotdase_C_sf"/>
</dbReference>
<evidence type="ECO:0000256" key="1">
    <source>
        <dbReference type="ARBA" id="ARBA00022729"/>
    </source>
</evidence>
<evidence type="ECO:0000259" key="4">
    <source>
        <dbReference type="Pfam" id="PF02872"/>
    </source>
</evidence>
<dbReference type="Proteomes" id="UP000515947">
    <property type="component" value="Chromosome"/>
</dbReference>
<dbReference type="AlphaFoldDB" id="A0A7G9RFJ4"/>
<comment type="similarity">
    <text evidence="2">Belongs to the 5'-nucleotidase family.</text>
</comment>
<gene>
    <name evidence="5" type="ORF">H9L09_08590</name>
</gene>
<evidence type="ECO:0000256" key="2">
    <source>
        <dbReference type="RuleBase" id="RU362119"/>
    </source>
</evidence>
<evidence type="ECO:0000313" key="6">
    <source>
        <dbReference type="Proteomes" id="UP000515947"/>
    </source>
</evidence>
<dbReference type="Pfam" id="PF02872">
    <property type="entry name" value="5_nucleotid_C"/>
    <property type="match status" value="1"/>
</dbReference>
<dbReference type="InterPro" id="IPR008334">
    <property type="entry name" value="5'-Nucleotdase_C"/>
</dbReference>
<dbReference type="GO" id="GO:0000166">
    <property type="term" value="F:nucleotide binding"/>
    <property type="evidence" value="ECO:0007669"/>
    <property type="project" value="UniProtKB-KW"/>
</dbReference>
<dbReference type="InterPro" id="IPR004843">
    <property type="entry name" value="Calcineurin-like_PHP"/>
</dbReference>
<feature type="domain" description="Calcineurin-like phosphoesterase" evidence="3">
    <location>
        <begin position="62"/>
        <end position="318"/>
    </location>
</feature>
<feature type="signal peptide" evidence="2">
    <location>
        <begin position="1"/>
        <end position="34"/>
    </location>
</feature>
<dbReference type="Pfam" id="PF00149">
    <property type="entry name" value="Metallophos"/>
    <property type="match status" value="1"/>
</dbReference>
<dbReference type="SUPFAM" id="SSF55816">
    <property type="entry name" value="5'-nucleotidase (syn. UDP-sugar hydrolase), C-terminal domain"/>
    <property type="match status" value="1"/>
</dbReference>
<dbReference type="EMBL" id="CP060713">
    <property type="protein sequence ID" value="QNN54369.1"/>
    <property type="molecule type" value="Genomic_DNA"/>
</dbReference>
<keyword evidence="2" id="KW-0547">Nucleotide-binding</keyword>
<sequence>MSATARSRRLTVVAAAAGIGLLAGPLALTQGALADDHSAARAAAPAAVQHGKWRVKVDLYALNDFHGQLEAVDPQKSSGGRVGSTVAGGAEYLATHLKEWRAASKDRGAQPITVAAGDLIGATPLLSAAFHDEPTIQAMNLMGLQVTSVGNHEFDEGSQELLRMQNGGCLADGDGANNQNSCPDPANPFEGADFQYLAANVKDSSTNKTILPPYWVKKVNGEKVGFIGMTLQNTPNIVTKSGVAGLEFTDEVATVNKLVPVLRKQGVQAMVVLLHEGVTPSSTANVNGCEGAEGPGLEIAKNLDPEIDLVVSGHTHQPYICTVRDPHGRQRMITSAFSTGRVVTEINLQIKRRNGEVVRSAVRATNHIVTNPQAYDPAEAVDPQVHENINPDTTVANAAITRLIARYKELVRPIESKVLGKIAPADAVNTLAKVNDGTDYPLGNLIADSQKHDPSAIPSGGATPVVAFMNPGGIRTNLVENDQGDVTYGAAFAVQPFNNYVTSVDLTGQQILDVLNQQWNGLNEGTLAKNAKILQVSGLQYSYSAALAETKDADALVGDVLIDENGDGNVTELLDKTKTYRVVANSFLTDGGDGFATLGQGANKFIGGLDIDALARELTSGTGAYQPPAEGRITKVS</sequence>
<proteinExistence type="inferred from homology"/>
<keyword evidence="2" id="KW-0378">Hydrolase</keyword>
<evidence type="ECO:0000259" key="3">
    <source>
        <dbReference type="Pfam" id="PF00149"/>
    </source>
</evidence>
<dbReference type="PRINTS" id="PR01607">
    <property type="entry name" value="APYRASEFAMLY"/>
</dbReference>
<dbReference type="GO" id="GO:0008253">
    <property type="term" value="F:5'-nucleotidase activity"/>
    <property type="evidence" value="ECO:0007669"/>
    <property type="project" value="TreeGrafter"/>
</dbReference>